<accession>A0ABR1Y5A8</accession>
<sequence>MIFLIAETCWTRVCPLCAQFIGFSFFLSSNNWPRGPMARRLTTNQEIAGSIPAVVIKIYYFAHESWCCCGGALRAWAIFLRGGTAACGLARRRHVTTTRLAQNCVNSGLLTSKLACRSSGFCFSKVNGAVEGVARLWIRGSWRRPVN</sequence>
<proteinExistence type="predicted"/>
<evidence type="ECO:0008006" key="3">
    <source>
        <dbReference type="Google" id="ProtNLM"/>
    </source>
</evidence>
<dbReference type="Proteomes" id="UP001456524">
    <property type="component" value="Unassembled WGS sequence"/>
</dbReference>
<dbReference type="EMBL" id="JBBWUH010000001">
    <property type="protein sequence ID" value="KAK8177033.1"/>
    <property type="molecule type" value="Genomic_DNA"/>
</dbReference>
<reference evidence="1 2" key="1">
    <citation type="journal article" date="2022" name="G3 (Bethesda)">
        <title>Enemy or ally: a genomic approach to elucidate the lifestyle of Phyllosticta citrichinaensis.</title>
        <authorList>
            <person name="Buijs V.A."/>
            <person name="Groenewald J.Z."/>
            <person name="Haridas S."/>
            <person name="LaButti K.M."/>
            <person name="Lipzen A."/>
            <person name="Martin F.M."/>
            <person name="Barry K."/>
            <person name="Grigoriev I.V."/>
            <person name="Crous P.W."/>
            <person name="Seidl M.F."/>
        </authorList>
    </citation>
    <scope>NUCLEOTIDE SEQUENCE [LARGE SCALE GENOMIC DNA]</scope>
    <source>
        <strain evidence="1 2">CBS 129764</strain>
    </source>
</reference>
<keyword evidence="2" id="KW-1185">Reference proteome</keyword>
<protein>
    <recommendedName>
        <fullName evidence="3">Secreted protein</fullName>
    </recommendedName>
</protein>
<organism evidence="1 2">
    <name type="scientific">Phyllosticta citrichinensis</name>
    <dbReference type="NCBI Taxonomy" id="1130410"/>
    <lineage>
        <taxon>Eukaryota</taxon>
        <taxon>Fungi</taxon>
        <taxon>Dikarya</taxon>
        <taxon>Ascomycota</taxon>
        <taxon>Pezizomycotina</taxon>
        <taxon>Dothideomycetes</taxon>
        <taxon>Dothideomycetes incertae sedis</taxon>
        <taxon>Botryosphaeriales</taxon>
        <taxon>Phyllostictaceae</taxon>
        <taxon>Phyllosticta</taxon>
    </lineage>
</organism>
<evidence type="ECO:0000313" key="2">
    <source>
        <dbReference type="Proteomes" id="UP001456524"/>
    </source>
</evidence>
<comment type="caution">
    <text evidence="1">The sequence shown here is derived from an EMBL/GenBank/DDBJ whole genome shotgun (WGS) entry which is preliminary data.</text>
</comment>
<name>A0ABR1Y5A8_9PEZI</name>
<evidence type="ECO:0000313" key="1">
    <source>
        <dbReference type="EMBL" id="KAK8177033.1"/>
    </source>
</evidence>
<gene>
    <name evidence="1" type="ORF">IWX90DRAFT_6134</name>
</gene>